<proteinExistence type="inferred from homology"/>
<evidence type="ECO:0000256" key="1">
    <source>
        <dbReference type="RuleBase" id="RU362001"/>
    </source>
</evidence>
<sequence>MADVGGARLRIETEPVKAAADEFRTIADELREELRQLVASVDDVVEGSWRGEAARMFGRDWDEFRAAATNIVDDADEIAIRVVQSVAAYAAQDERGGSIVRSAWDER</sequence>
<dbReference type="SUPFAM" id="SSF140453">
    <property type="entry name" value="EsxAB dimer-like"/>
    <property type="match status" value="1"/>
</dbReference>
<dbReference type="EMBL" id="SDLO01000008">
    <property type="protein sequence ID" value="TDK89667.1"/>
    <property type="molecule type" value="Genomic_DNA"/>
</dbReference>
<accession>A0A4R5WHG3</accession>
<organism evidence="2 3">
    <name type="scientific">Mycolicibacterium mucogenicum</name>
    <name type="common">Mycobacterium mucogenicum</name>
    <dbReference type="NCBI Taxonomy" id="56689"/>
    <lineage>
        <taxon>Bacteria</taxon>
        <taxon>Bacillati</taxon>
        <taxon>Actinomycetota</taxon>
        <taxon>Actinomycetes</taxon>
        <taxon>Mycobacteriales</taxon>
        <taxon>Mycobacteriaceae</taxon>
        <taxon>Mycolicibacterium</taxon>
    </lineage>
</organism>
<dbReference type="Proteomes" id="UP000294929">
    <property type="component" value="Unassembled WGS sequence"/>
</dbReference>
<gene>
    <name evidence="2" type="ORF">EUA03_12745</name>
</gene>
<dbReference type="InterPro" id="IPR010310">
    <property type="entry name" value="T7SS_ESAT-6-like"/>
</dbReference>
<evidence type="ECO:0000313" key="3">
    <source>
        <dbReference type="Proteomes" id="UP000294929"/>
    </source>
</evidence>
<dbReference type="NCBIfam" id="TIGR03930">
    <property type="entry name" value="WXG100_ESAT6"/>
    <property type="match status" value="1"/>
</dbReference>
<protein>
    <recommendedName>
        <fullName evidence="1">ESAT-6-like protein</fullName>
    </recommendedName>
</protein>
<comment type="caution">
    <text evidence="2">The sequence shown here is derived from an EMBL/GenBank/DDBJ whole genome shotgun (WGS) entry which is preliminary data.</text>
</comment>
<dbReference type="AlphaFoldDB" id="A0A4R5WHG3"/>
<comment type="similarity">
    <text evidence="1">Belongs to the WXG100 family.</text>
</comment>
<dbReference type="InterPro" id="IPR036689">
    <property type="entry name" value="ESAT-6-like_sf"/>
</dbReference>
<dbReference type="Pfam" id="PF06013">
    <property type="entry name" value="WXG100"/>
    <property type="match status" value="1"/>
</dbReference>
<evidence type="ECO:0000313" key="2">
    <source>
        <dbReference type="EMBL" id="TDK89667.1"/>
    </source>
</evidence>
<dbReference type="Gene3D" id="1.10.287.1060">
    <property type="entry name" value="ESAT-6-like"/>
    <property type="match status" value="1"/>
</dbReference>
<name>A0A4R5WHG3_MYCMU</name>
<reference evidence="2 3" key="1">
    <citation type="submission" date="2019-01" db="EMBL/GenBank/DDBJ databases">
        <title>High-quality-draft genome sequences of five non-tuberculosis mycobacteriaceae isolated from a nosocomial environment.</title>
        <authorList>
            <person name="Tiago I."/>
            <person name="Alarico S."/>
            <person name="Pereira S.G."/>
            <person name="Coelho C."/>
            <person name="Maranha A."/>
            <person name="Empadinhas N."/>
        </authorList>
    </citation>
    <scope>NUCLEOTIDE SEQUENCE [LARGE SCALE GENOMIC DNA]</scope>
    <source>
        <strain evidence="2 3">24AIII</strain>
    </source>
</reference>